<dbReference type="SUPFAM" id="SSF53300">
    <property type="entry name" value="vWA-like"/>
    <property type="match status" value="1"/>
</dbReference>
<organism evidence="4 5">
    <name type="scientific">Pochonia chlamydosporia 170</name>
    <dbReference type="NCBI Taxonomy" id="1380566"/>
    <lineage>
        <taxon>Eukaryota</taxon>
        <taxon>Fungi</taxon>
        <taxon>Dikarya</taxon>
        <taxon>Ascomycota</taxon>
        <taxon>Pezizomycotina</taxon>
        <taxon>Sordariomycetes</taxon>
        <taxon>Hypocreomycetidae</taxon>
        <taxon>Hypocreales</taxon>
        <taxon>Clavicipitaceae</taxon>
        <taxon>Pochonia</taxon>
    </lineage>
</organism>
<evidence type="ECO:0000259" key="3">
    <source>
        <dbReference type="PROSITE" id="PS51468"/>
    </source>
</evidence>
<dbReference type="Proteomes" id="UP000078397">
    <property type="component" value="Unassembled WGS sequence"/>
</dbReference>
<dbReference type="Pfam" id="PF08487">
    <property type="entry name" value="VIT"/>
    <property type="match status" value="1"/>
</dbReference>
<dbReference type="OrthoDB" id="4941289at2759"/>
<dbReference type="GeneID" id="28853302"/>
<dbReference type="AlphaFoldDB" id="A0A179F0B8"/>
<accession>A0A179F0B8</accession>
<dbReference type="STRING" id="1380566.A0A179F0B8"/>
<name>A0A179F0B8_METCM</name>
<evidence type="ECO:0000313" key="4">
    <source>
        <dbReference type="EMBL" id="OAQ58848.1"/>
    </source>
</evidence>
<dbReference type="InterPro" id="IPR036465">
    <property type="entry name" value="vWFA_dom_sf"/>
</dbReference>
<dbReference type="PROSITE" id="PS50234">
    <property type="entry name" value="VWFA"/>
    <property type="match status" value="1"/>
</dbReference>
<feature type="compositionally biased region" description="Acidic residues" evidence="1">
    <location>
        <begin position="782"/>
        <end position="794"/>
    </location>
</feature>
<feature type="domain" description="VWFA" evidence="2">
    <location>
        <begin position="284"/>
        <end position="464"/>
    </location>
</feature>
<feature type="region of interest" description="Disordered" evidence="1">
    <location>
        <begin position="773"/>
        <end position="823"/>
    </location>
</feature>
<feature type="domain" description="VIT" evidence="3">
    <location>
        <begin position="7"/>
        <end position="138"/>
    </location>
</feature>
<dbReference type="PANTHER" id="PTHR45737:SF6">
    <property type="entry name" value="VON WILLEBRAND FACTOR A DOMAIN-CONTAINING PROTEIN 5A"/>
    <property type="match status" value="1"/>
</dbReference>
<keyword evidence="5" id="KW-1185">Reference proteome</keyword>
<evidence type="ECO:0000256" key="1">
    <source>
        <dbReference type="SAM" id="MobiDB-lite"/>
    </source>
</evidence>
<evidence type="ECO:0000259" key="2">
    <source>
        <dbReference type="PROSITE" id="PS50234"/>
    </source>
</evidence>
<dbReference type="RefSeq" id="XP_018136945.1">
    <property type="nucleotide sequence ID" value="XM_018289308.1"/>
</dbReference>
<dbReference type="PROSITE" id="PS51468">
    <property type="entry name" value="VIT"/>
    <property type="match status" value="1"/>
</dbReference>
<dbReference type="PANTHER" id="PTHR45737">
    <property type="entry name" value="VON WILLEBRAND FACTOR A DOMAIN-CONTAINING PROTEIN 5A"/>
    <property type="match status" value="1"/>
</dbReference>
<feature type="region of interest" description="Disordered" evidence="1">
    <location>
        <begin position="511"/>
        <end position="530"/>
    </location>
</feature>
<dbReference type="Gene3D" id="3.40.50.410">
    <property type="entry name" value="von Willebrand factor, type A domain"/>
    <property type="match status" value="1"/>
</dbReference>
<dbReference type="SMART" id="SM00609">
    <property type="entry name" value="VIT"/>
    <property type="match status" value="1"/>
</dbReference>
<comment type="caution">
    <text evidence="4">The sequence shown here is derived from an EMBL/GenBank/DDBJ whole genome shotgun (WGS) entry which is preliminary data.</text>
</comment>
<sequence>MSRNYIPCGCIVIIDNTQRYLALSSTSAHTTILSTTSRTTLTQTYINNTGSLLREARYVFPIYDGVSVVEFTCTIGKDVIKGVVKEREEAKRVFQQAVERGQAAGLLEQSLSASDVFTTKLGNVPAGEEVKVEITYLGELEHDAELDGVRFTIPTAIAPRYGDSMRYGAASAPEVTVDGKIAITVDVDMGSGCAIKSVQSPSHPISVNIGTMSTNASSDPSLQMASASLSLGSANLDKDFVVQVVSSGLGSPAALLEVHPTIPNRRTLMTSLVPRFNLPVEKPEVVFVCDRSGSMGSGQKIPNLISALKIFLKSLPVGIRFNICSFGSHHSFLWPKSVEYTQQSLDKAIRHVETFSDDYGGTEMLAPMQDTFQKRIQESNLEVFLLTDGEIWDQNELFELINQEMATSKGAIRVFTLGIGEDVSHALIKGVARAGNGFSQIAGENEKIDKKIVRMLKGALTPHITDYTLEIKYDQLKEATGPDTEPLEDDFELVEKVMDALTIDVQDLPEEVDEAKPQDPKAPISLFDSSVKNEDLEMKDASDDLEQEKASLPPVDNPKYLQTPFDIPPLFPFHRTTVYVMLSEETPDREPKSVILKGTSRQGPLELEIPITKVDQNSATLHQLAARKAVQELEDGKGWLYHAKDAKGQPLHDKWAAKFSYIAKREAVRLGVEYQVGGKWCSFVAISDDDYESEETVHAHPEEVMAADDFIEHANLRMACRVDHARKSSGGRARHIVQSAALAMGGMGQAMRQRMAPITKYKARAFKSSAPQLQFQRKSLSEEEEEEEEEDEDMGFALCDDGGAPAAPAVESRSAPTTQPESEGLSGLAALQSFIGSWNWSAQLENILGITQVQATKAIKLSANGDVASMLATLCTLVYLKKKMAADKDSWELMADKAENWLQDQTGQTVEELEALVEDAKLFV</sequence>
<gene>
    <name evidence="4" type="ORF">VFPPC_11033</name>
</gene>
<dbReference type="InterPro" id="IPR013694">
    <property type="entry name" value="VIT"/>
</dbReference>
<protein>
    <submittedName>
        <fullName evidence="4">von Willebrand domain-containing protein</fullName>
    </submittedName>
</protein>
<evidence type="ECO:0000313" key="5">
    <source>
        <dbReference type="Proteomes" id="UP000078397"/>
    </source>
</evidence>
<dbReference type="KEGG" id="pchm:VFPPC_11033"/>
<proteinExistence type="predicted"/>
<dbReference type="EMBL" id="LSBJ02000013">
    <property type="protein sequence ID" value="OAQ58848.1"/>
    <property type="molecule type" value="Genomic_DNA"/>
</dbReference>
<reference evidence="4 5" key="1">
    <citation type="journal article" date="2016" name="PLoS Pathog.">
        <title>Biosynthesis of antibiotic leucinostatins in bio-control fungus Purpureocillium lilacinum and their inhibition on phytophthora revealed by genome mining.</title>
        <authorList>
            <person name="Wang G."/>
            <person name="Liu Z."/>
            <person name="Lin R."/>
            <person name="Li E."/>
            <person name="Mao Z."/>
            <person name="Ling J."/>
            <person name="Yang Y."/>
            <person name="Yin W.B."/>
            <person name="Xie B."/>
        </authorList>
    </citation>
    <scope>NUCLEOTIDE SEQUENCE [LARGE SCALE GENOMIC DNA]</scope>
    <source>
        <strain evidence="4">170</strain>
    </source>
</reference>
<dbReference type="Pfam" id="PF13768">
    <property type="entry name" value="VWA_3"/>
    <property type="match status" value="1"/>
</dbReference>
<dbReference type="SMART" id="SM00327">
    <property type="entry name" value="VWA"/>
    <property type="match status" value="1"/>
</dbReference>
<dbReference type="InterPro" id="IPR002035">
    <property type="entry name" value="VWF_A"/>
</dbReference>